<dbReference type="EMBL" id="LT551915">
    <property type="protein sequence ID" value="SAL97765.1"/>
    <property type="molecule type" value="Genomic_DNA"/>
</dbReference>
<organism evidence="1">
    <name type="scientific">Absidia glauca</name>
    <name type="common">Pin mould</name>
    <dbReference type="NCBI Taxonomy" id="4829"/>
    <lineage>
        <taxon>Eukaryota</taxon>
        <taxon>Fungi</taxon>
        <taxon>Fungi incertae sedis</taxon>
        <taxon>Mucoromycota</taxon>
        <taxon>Mucoromycotina</taxon>
        <taxon>Mucoromycetes</taxon>
        <taxon>Mucorales</taxon>
        <taxon>Cunninghamellaceae</taxon>
        <taxon>Absidia</taxon>
    </lineage>
</organism>
<reference evidence="1" key="1">
    <citation type="submission" date="2016-04" db="EMBL/GenBank/DDBJ databases">
        <authorList>
            <person name="Evans L.H."/>
            <person name="Alamgir A."/>
            <person name="Owens N."/>
            <person name="Weber N.D."/>
            <person name="Virtaneva K."/>
            <person name="Barbian K."/>
            <person name="Babar A."/>
            <person name="Rosenke K."/>
        </authorList>
    </citation>
    <scope>NUCLEOTIDE SEQUENCE [LARGE SCALE GENOMIC DNA]</scope>
    <source>
        <strain evidence="1">CBS 101.48</strain>
    </source>
</reference>
<dbReference type="OrthoDB" id="2248794at2759"/>
<dbReference type="InParanoid" id="A0A168M059"/>
<evidence type="ECO:0000313" key="1">
    <source>
        <dbReference type="EMBL" id="SAL97765.1"/>
    </source>
</evidence>
<evidence type="ECO:0000313" key="2">
    <source>
        <dbReference type="Proteomes" id="UP000078561"/>
    </source>
</evidence>
<gene>
    <name evidence="1" type="primary">ABSGL_03274.1 scaffold 4286</name>
</gene>
<keyword evidence="2" id="KW-1185">Reference proteome</keyword>
<dbReference type="OMA" id="METELCH"/>
<name>A0A168M059_ABSGL</name>
<accession>A0A168M059</accession>
<protein>
    <submittedName>
        <fullName evidence="1">Uncharacterized protein</fullName>
    </submittedName>
</protein>
<dbReference type="AlphaFoldDB" id="A0A168M059"/>
<dbReference type="STRING" id="4829.A0A168M059"/>
<proteinExistence type="predicted"/>
<sequence>MEDIVNDVRWHKITKKKGVCELFSLDDQATTYEKKIISSIGAMLMKLPDEYLMNEAKEMQLITRYLDPALESLFDDLDNDIMFKWSNTINQESKTATSISISKRRPDASIDYLQGVYFHKTYGFGEVKCHSDAQSNHGISKDLHRLGVFSKNAIDHGKLKGALSFQAIGKYESRPFFLGIYSLVCF</sequence>
<dbReference type="Proteomes" id="UP000078561">
    <property type="component" value="Unassembled WGS sequence"/>
</dbReference>